<dbReference type="FunFam" id="3.40.50.300:FF:000870">
    <property type="entry name" value="MutS protein homolog 4"/>
    <property type="match status" value="1"/>
</dbReference>
<dbReference type="PIRSF" id="PIRSF037677">
    <property type="entry name" value="DNA_mis_repair_Msh6"/>
    <property type="match status" value="1"/>
</dbReference>
<dbReference type="FunFam" id="3.40.1170.10:FF:000001">
    <property type="entry name" value="DNA mismatch repair protein MutS"/>
    <property type="match status" value="1"/>
</dbReference>
<dbReference type="SMART" id="SM00534">
    <property type="entry name" value="MUTSac"/>
    <property type="match status" value="1"/>
</dbReference>
<dbReference type="PANTHER" id="PTHR11361:SF34">
    <property type="entry name" value="DNA MISMATCH REPAIR PROTEIN MSH1, MITOCHONDRIAL"/>
    <property type="match status" value="1"/>
</dbReference>
<dbReference type="eggNOG" id="COG0249">
    <property type="taxonomic scope" value="Bacteria"/>
</dbReference>
<sequence>MDKDLENHTPAMRQYLALKAEVPHMLLFYRMGDFYEMFFDDALKASRILNLTLTKRGTTAGQPIPMAGIPAHTAEQYIARLVNIGESVAIAEQVGDVNNKGPVERKIVRIITPGTLTDSNLLPAKADKLVLSLFIKKKRVGLAWLNLSNGRFLCSECSLQELDSELNRINPAEIIYPDNQTHPIHYACAFSHIPEWHFDEKDTTTRLCQHFHIDSLQSFGIEDESLAARAAGALLRYAQNTQSDELRYIEKLTSDQSSHYLILDPITRKNLEITQTLSGEENPTLFSLLDHCATSMGSRLLKYWLHHPLRQTSIIQERQKRIQQYFESFAHSHQGERDISPNRLQQLLSEIPDIERIATRIALKTVRPKELASLRDAIKVIPLIKEIIQHYQDPICDALTLPLEYQEKLNAVLKEEPSTLIRDGNVIADGYDAELDELRQLNENSGQVLIDIEKREKERTGLTTLKVEYNRVHGFYIEVSKLQAAHIPDDYRRRQTLKNSERFITPELKEWEDKILSSKERSLAKEKQIYDELLTYLSTIVPTLMSISESLATIDVHISLAHHAYFNHWIAPHLSDEHIIHIENGRHPVVEKTIEHFTPNNCLLSPKQRMLMITGPNMGGKSTYMRQNALIVLLARIGSFVPASNATIGDIDRIFTRIGAADDLASGRSTFMMEMTEAANILSSSTHQSLVLMDEIGRGTSTYDGLSLAWAISCHLIDKNQSLTLFATHYFEMTKLSEKYPECHNVHLTATESDRGIVFLHEVKDGAANQSYGIHVAQRAGVPESVIRLAKKELQKLEAQVPAHIQLDLFENLTTETEIDPLQAEKAKRYEKLEQLLNEHHPDDLTPKQALDLVYTLQSTLREPS</sequence>
<dbReference type="HOGENOM" id="CLU_002472_4_0_4"/>
<keyword evidence="6 9" id="KW-0238">DNA-binding</keyword>
<dbReference type="InterPro" id="IPR000432">
    <property type="entry name" value="DNA_mismatch_repair_MutS_C"/>
</dbReference>
<evidence type="ECO:0000256" key="5">
    <source>
        <dbReference type="ARBA" id="ARBA00022840"/>
    </source>
</evidence>
<dbReference type="SMART" id="SM00533">
    <property type="entry name" value="MUTSd"/>
    <property type="match status" value="1"/>
</dbReference>
<name>A0A077DDE3_9BURK</name>
<dbReference type="Pfam" id="PF00488">
    <property type="entry name" value="MutS_V"/>
    <property type="match status" value="1"/>
</dbReference>
<dbReference type="Proteomes" id="UP000028945">
    <property type="component" value="Chromosome"/>
</dbReference>
<dbReference type="HAMAP" id="MF_00096">
    <property type="entry name" value="MutS"/>
    <property type="match status" value="1"/>
</dbReference>
<evidence type="ECO:0000256" key="7">
    <source>
        <dbReference type="ARBA" id="ARBA00023204"/>
    </source>
</evidence>
<dbReference type="Gene3D" id="3.40.1170.10">
    <property type="entry name" value="DNA repair protein MutS, domain I"/>
    <property type="match status" value="1"/>
</dbReference>
<dbReference type="Gene3D" id="3.40.50.300">
    <property type="entry name" value="P-loop containing nucleotide triphosphate hydrolases"/>
    <property type="match status" value="1"/>
</dbReference>
<dbReference type="InterPro" id="IPR005748">
    <property type="entry name" value="DNA_mismatch_repair_MutS"/>
</dbReference>
<dbReference type="PANTHER" id="PTHR11361">
    <property type="entry name" value="DNA MISMATCH REPAIR PROTEIN MUTS FAMILY MEMBER"/>
    <property type="match status" value="1"/>
</dbReference>
<dbReference type="KEGG" id="bpsi:IX83_05620"/>
<comment type="function">
    <text evidence="8 9">This protein is involved in the repair of mismatches in DNA. It is possible that it carries out the mismatch recognition step. This protein has a weak ATPase activity.</text>
</comment>
<keyword evidence="13" id="KW-1185">Reference proteome</keyword>
<evidence type="ECO:0000259" key="11">
    <source>
        <dbReference type="PROSITE" id="PS00486"/>
    </source>
</evidence>
<dbReference type="GO" id="GO:0140664">
    <property type="term" value="F:ATP-dependent DNA damage sensor activity"/>
    <property type="evidence" value="ECO:0007669"/>
    <property type="project" value="InterPro"/>
</dbReference>
<dbReference type="Gene3D" id="6.10.140.430">
    <property type="match status" value="1"/>
</dbReference>
<evidence type="ECO:0000256" key="4">
    <source>
        <dbReference type="ARBA" id="ARBA00022763"/>
    </source>
</evidence>
<dbReference type="SUPFAM" id="SSF53150">
    <property type="entry name" value="DNA repair protein MutS, domain II"/>
    <property type="match status" value="1"/>
</dbReference>
<dbReference type="InterPro" id="IPR017261">
    <property type="entry name" value="DNA_mismatch_repair_MutS/MSH"/>
</dbReference>
<dbReference type="InterPro" id="IPR007860">
    <property type="entry name" value="DNA_mmatch_repair_MutS_con_dom"/>
</dbReference>
<dbReference type="GO" id="GO:0030983">
    <property type="term" value="F:mismatched DNA binding"/>
    <property type="evidence" value="ECO:0007669"/>
    <property type="project" value="InterPro"/>
</dbReference>
<gene>
    <name evidence="9" type="primary">mutS</name>
    <name evidence="12" type="ORF">IX83_05620</name>
</gene>
<dbReference type="InterPro" id="IPR016151">
    <property type="entry name" value="DNA_mismatch_repair_MutS_N"/>
</dbReference>
<dbReference type="GO" id="GO:0005524">
    <property type="term" value="F:ATP binding"/>
    <property type="evidence" value="ECO:0007669"/>
    <property type="project" value="UniProtKB-UniRule"/>
</dbReference>
<dbReference type="AlphaFoldDB" id="A0A077DDE3"/>
<evidence type="ECO:0000256" key="9">
    <source>
        <dbReference type="HAMAP-Rule" id="MF_00096"/>
    </source>
</evidence>
<dbReference type="InterPro" id="IPR045076">
    <property type="entry name" value="MutS"/>
</dbReference>
<feature type="binding site" evidence="9">
    <location>
        <begin position="615"/>
        <end position="622"/>
    </location>
    <ligand>
        <name>ATP</name>
        <dbReference type="ChEBI" id="CHEBI:30616"/>
    </ligand>
</feature>
<dbReference type="InterPro" id="IPR027417">
    <property type="entry name" value="P-loop_NTPase"/>
</dbReference>
<comment type="similarity">
    <text evidence="1 9 10">Belongs to the DNA mismatch repair MutS family.</text>
</comment>
<dbReference type="Pfam" id="PF05188">
    <property type="entry name" value="MutS_II"/>
    <property type="match status" value="1"/>
</dbReference>
<dbReference type="Gene3D" id="1.10.1420.10">
    <property type="match status" value="2"/>
</dbReference>
<dbReference type="SUPFAM" id="SSF48334">
    <property type="entry name" value="DNA repair protein MutS, domain III"/>
    <property type="match status" value="1"/>
</dbReference>
<dbReference type="GO" id="GO:0003684">
    <property type="term" value="F:damaged DNA binding"/>
    <property type="evidence" value="ECO:0007669"/>
    <property type="project" value="UniProtKB-UniRule"/>
</dbReference>
<feature type="domain" description="DNA mismatch repair proteins mutS family" evidence="11">
    <location>
        <begin position="689"/>
        <end position="705"/>
    </location>
</feature>
<dbReference type="NCBIfam" id="NF003810">
    <property type="entry name" value="PRK05399.1"/>
    <property type="match status" value="1"/>
</dbReference>
<proteinExistence type="inferred from homology"/>
<dbReference type="InterPro" id="IPR007696">
    <property type="entry name" value="DNA_mismatch_repair_MutS_core"/>
</dbReference>
<dbReference type="InterPro" id="IPR007695">
    <property type="entry name" value="DNA_mismatch_repair_MutS-lik_N"/>
</dbReference>
<organism evidence="12 13">
    <name type="scientific">Basilea psittacipulmonis DSM 24701</name>
    <dbReference type="NCBI Taxonomy" id="1072685"/>
    <lineage>
        <taxon>Bacteria</taxon>
        <taxon>Pseudomonadati</taxon>
        <taxon>Pseudomonadota</taxon>
        <taxon>Betaproteobacteria</taxon>
        <taxon>Burkholderiales</taxon>
        <taxon>Alcaligenaceae</taxon>
        <taxon>Basilea</taxon>
    </lineage>
</organism>
<evidence type="ECO:0000256" key="2">
    <source>
        <dbReference type="ARBA" id="ARBA00021982"/>
    </source>
</evidence>
<evidence type="ECO:0000256" key="8">
    <source>
        <dbReference type="ARBA" id="ARBA00024647"/>
    </source>
</evidence>
<evidence type="ECO:0000256" key="6">
    <source>
        <dbReference type="ARBA" id="ARBA00023125"/>
    </source>
</evidence>
<evidence type="ECO:0000256" key="3">
    <source>
        <dbReference type="ARBA" id="ARBA00022741"/>
    </source>
</evidence>
<accession>A0A077DDE3</accession>
<keyword evidence="3 9" id="KW-0547">Nucleotide-binding</keyword>
<dbReference type="Pfam" id="PF05192">
    <property type="entry name" value="MutS_III"/>
    <property type="match status" value="1"/>
</dbReference>
<dbReference type="STRING" id="1072685.IX83_05620"/>
<keyword evidence="7 9" id="KW-0234">DNA repair</keyword>
<keyword evidence="5 9" id="KW-0067">ATP-binding</keyword>
<dbReference type="EMBL" id="CP009238">
    <property type="protein sequence ID" value="AIL32865.1"/>
    <property type="molecule type" value="Genomic_DNA"/>
</dbReference>
<reference evidence="12 13" key="1">
    <citation type="journal article" date="2014" name="BMC Genomics">
        <title>A genomic perspective on a new bacterial genus and species from the Alcaligenaceae family, Basilea psittacipulmonis.</title>
        <authorList>
            <person name="Whiteson K.L."/>
            <person name="Hernandez D."/>
            <person name="Lazarevic V."/>
            <person name="Gaia N."/>
            <person name="Farinelli L."/>
            <person name="Francois P."/>
            <person name="Pilo P."/>
            <person name="Frey J."/>
            <person name="Schrenzel J."/>
        </authorList>
    </citation>
    <scope>NUCLEOTIDE SEQUENCE [LARGE SCALE GENOMIC DNA]</scope>
    <source>
        <strain evidence="12 13">DSM 24701</strain>
    </source>
</reference>
<dbReference type="GO" id="GO:0006298">
    <property type="term" value="P:mismatch repair"/>
    <property type="evidence" value="ECO:0007669"/>
    <property type="project" value="UniProtKB-UniRule"/>
</dbReference>
<protein>
    <recommendedName>
        <fullName evidence="2 9">DNA mismatch repair protein MutS</fullName>
    </recommendedName>
</protein>
<dbReference type="InterPro" id="IPR036678">
    <property type="entry name" value="MutS_con_dom_sf"/>
</dbReference>
<dbReference type="SUPFAM" id="SSF52540">
    <property type="entry name" value="P-loop containing nucleoside triphosphate hydrolases"/>
    <property type="match status" value="1"/>
</dbReference>
<evidence type="ECO:0000256" key="1">
    <source>
        <dbReference type="ARBA" id="ARBA00006271"/>
    </source>
</evidence>
<dbReference type="Pfam" id="PF05190">
    <property type="entry name" value="MutS_IV"/>
    <property type="match status" value="1"/>
</dbReference>
<dbReference type="Pfam" id="PF01624">
    <property type="entry name" value="MutS_I"/>
    <property type="match status" value="1"/>
</dbReference>
<dbReference type="InterPro" id="IPR036187">
    <property type="entry name" value="DNA_mismatch_repair_MutS_sf"/>
</dbReference>
<evidence type="ECO:0000313" key="12">
    <source>
        <dbReference type="EMBL" id="AIL32865.1"/>
    </source>
</evidence>
<dbReference type="Gene3D" id="3.30.420.110">
    <property type="entry name" value="MutS, connector domain"/>
    <property type="match status" value="1"/>
</dbReference>
<dbReference type="FunFam" id="1.10.1420.10:FF:000001">
    <property type="entry name" value="DNA mismatch repair protein MutS"/>
    <property type="match status" value="1"/>
</dbReference>
<dbReference type="CDD" id="cd03284">
    <property type="entry name" value="ABC_MutS1"/>
    <property type="match status" value="1"/>
</dbReference>
<evidence type="ECO:0000313" key="13">
    <source>
        <dbReference type="Proteomes" id="UP000028945"/>
    </source>
</evidence>
<dbReference type="PROSITE" id="PS00486">
    <property type="entry name" value="DNA_MISMATCH_REPAIR_2"/>
    <property type="match status" value="1"/>
</dbReference>
<dbReference type="GO" id="GO:0005829">
    <property type="term" value="C:cytosol"/>
    <property type="evidence" value="ECO:0007669"/>
    <property type="project" value="TreeGrafter"/>
</dbReference>
<dbReference type="InterPro" id="IPR007861">
    <property type="entry name" value="DNA_mismatch_repair_MutS_clamp"/>
</dbReference>
<evidence type="ECO:0000256" key="10">
    <source>
        <dbReference type="RuleBase" id="RU003756"/>
    </source>
</evidence>
<dbReference type="NCBIfam" id="TIGR01070">
    <property type="entry name" value="mutS1"/>
    <property type="match status" value="1"/>
</dbReference>
<keyword evidence="4 9" id="KW-0227">DNA damage</keyword>
<dbReference type="SUPFAM" id="SSF55271">
    <property type="entry name" value="DNA repair protein MutS, domain I"/>
    <property type="match status" value="1"/>
</dbReference>